<accession>A0A388T800</accession>
<organism evidence="1 2">
    <name type="scientific">Termititenax aidoneus</name>
    <dbReference type="NCBI Taxonomy" id="2218524"/>
    <lineage>
        <taxon>Bacteria</taxon>
        <taxon>Bacillati</taxon>
        <taxon>Candidatus Margulisiibacteriota</taxon>
        <taxon>Candidatus Termititenacia</taxon>
        <taxon>Candidatus Termititenacales</taxon>
        <taxon>Candidatus Termititenacaceae</taxon>
        <taxon>Candidatus Termititenax</taxon>
    </lineage>
</organism>
<dbReference type="AlphaFoldDB" id="A0A388T800"/>
<evidence type="ECO:0000313" key="1">
    <source>
        <dbReference type="EMBL" id="GBR72659.1"/>
    </source>
</evidence>
<name>A0A388T800_TERA1</name>
<dbReference type="EMBL" id="BGZN01000002">
    <property type="protein sequence ID" value="GBR72659.1"/>
    <property type="molecule type" value="Genomic_DNA"/>
</dbReference>
<proteinExistence type="predicted"/>
<keyword evidence="2" id="KW-1185">Reference proteome</keyword>
<gene>
    <name evidence="1" type="ORF">NO1_0159</name>
</gene>
<sequence>MQTKQIALKDPAAQYKQIENMSLASSLKHIAASQFAEKVISKVNFTHLPKAVIRLFKKILMYAISQDGGCLRFANILDEDPDLILEAVRHLCHDGCSSSPILCQAPVPTDSYFKYAGPQARRDIELIKKVIKIDQLALRYLFLEGQEFNEILDSIHQQRRGRP</sequence>
<protein>
    <submittedName>
        <fullName evidence="1">Uncharacterized protein</fullName>
    </submittedName>
</protein>
<evidence type="ECO:0000313" key="2">
    <source>
        <dbReference type="Proteomes" id="UP000269352"/>
    </source>
</evidence>
<comment type="caution">
    <text evidence="1">The sequence shown here is derived from an EMBL/GenBank/DDBJ whole genome shotgun (WGS) entry which is preliminary data.</text>
</comment>
<reference evidence="1 2" key="1">
    <citation type="journal article" date="2019" name="ISME J.">
        <title>Genome analyses of uncultured TG2/ZB3 bacteria in 'Margulisbacteria' specifically attached to ectosymbiotic spirochetes of protists in the termite gut.</title>
        <authorList>
            <person name="Utami Y.D."/>
            <person name="Kuwahara H."/>
            <person name="Igai K."/>
            <person name="Murakami T."/>
            <person name="Sugaya K."/>
            <person name="Morikawa T."/>
            <person name="Nagura Y."/>
            <person name="Yuki M."/>
            <person name="Deevong P."/>
            <person name="Inoue T."/>
            <person name="Kihara K."/>
            <person name="Lo N."/>
            <person name="Yamada A."/>
            <person name="Ohkuma M."/>
            <person name="Hongoh Y."/>
        </authorList>
    </citation>
    <scope>NUCLEOTIDE SEQUENCE [LARGE SCALE GENOMIC DNA]</scope>
    <source>
        <strain evidence="1">NkOx7-01</strain>
    </source>
</reference>
<dbReference type="Proteomes" id="UP000269352">
    <property type="component" value="Unassembled WGS sequence"/>
</dbReference>